<evidence type="ECO:0000313" key="2">
    <source>
        <dbReference type="Proteomes" id="UP000004277"/>
    </source>
</evidence>
<name>A0ACD3SN37_9BURK</name>
<reference evidence="1" key="1">
    <citation type="submission" date="2019-05" db="EMBL/GenBank/DDBJ databases">
        <title>Revised genome assembly of Burkholderiaceae (previously Ralstonia) sp. PBA.</title>
        <authorList>
            <person name="Gan H.M."/>
        </authorList>
    </citation>
    <scope>NUCLEOTIDE SEQUENCE</scope>
    <source>
        <strain evidence="1">PBA</strain>
    </source>
</reference>
<protein>
    <submittedName>
        <fullName evidence="1">ShlB/FhaC/HecB family hemolysin secretion/activation protein</fullName>
    </submittedName>
</protein>
<evidence type="ECO:0000313" key="1">
    <source>
        <dbReference type="EMBL" id="TMS57706.1"/>
    </source>
</evidence>
<sequence>MGFTRGNSHGASIALAMALTAGSAHAQLARPPSPAVGTPADTLPAARPTPALAPGIDVQIQRPTPALQQQLNTRLTPTRFRIEGVQSLPFDKVAAQFAPMAGREVTIGDLIKQAAAVTQMYQDAGYPLSFAFVPAQNFDQGIVLITVVEGYVDKVTVNGNAGRSEDKIREIAAVLQRSKPLRRDDFERYTRVLGLLPGMSVAATVHPPRATDGASEMVLEVKRKPYSFNVAAEFRDPGVRAIATATVQGLTPLAEQVTASALFPRGPDKESYYALSVAQPIGTEGMKLQVNASAFKGSPRSPWLQSIGFEERYRTETQRVGAALSYPVLLNNQQDLTLTGGVYGTNTFERFTQRGTGARAEITTDSRVVHAEASYNENREKLSRSVTLGLYKGVDALGARKQNSGAELEFFRTRLTVTQAHALPPDFGIVLSGAVQYSRDPLPSSEQMSFGGRFFGMGYRAGDIAGDKGWGLSIEINKRIPLPYTYVRMVQPYVLADTARAYINGPGGFSTRIASVGVGVRISDSKHYQLDLGVAQPVGDLPSVTSKRSPRLNAAYAYNFE</sequence>
<organism evidence="1 2">
    <name type="scientific">Imbroritus primus</name>
    <dbReference type="NCBI Taxonomy" id="3058603"/>
    <lineage>
        <taxon>Bacteria</taxon>
        <taxon>Pseudomonadati</taxon>
        <taxon>Pseudomonadota</taxon>
        <taxon>Betaproteobacteria</taxon>
        <taxon>Burkholderiales</taxon>
        <taxon>Burkholderiaceae</taxon>
        <taxon>Imbroritus</taxon>
    </lineage>
</organism>
<dbReference type="EMBL" id="AKCV02000020">
    <property type="protein sequence ID" value="TMS57706.1"/>
    <property type="molecule type" value="Genomic_DNA"/>
</dbReference>
<accession>A0ACD3SN37</accession>
<keyword evidence="2" id="KW-1185">Reference proteome</keyword>
<dbReference type="Proteomes" id="UP000004277">
    <property type="component" value="Unassembled WGS sequence"/>
</dbReference>
<gene>
    <name evidence="1" type="ORF">MW7_011105</name>
</gene>
<proteinExistence type="predicted"/>
<comment type="caution">
    <text evidence="1">The sequence shown here is derived from an EMBL/GenBank/DDBJ whole genome shotgun (WGS) entry which is preliminary data.</text>
</comment>